<gene>
    <name evidence="2" type="ORF">EDD57_10665</name>
</gene>
<comment type="similarity">
    <text evidence="1">Belongs to the asp23 family.</text>
</comment>
<evidence type="ECO:0000313" key="3">
    <source>
        <dbReference type="Proteomes" id="UP000294746"/>
    </source>
</evidence>
<dbReference type="InterPro" id="IPR005531">
    <property type="entry name" value="Asp23"/>
</dbReference>
<proteinExistence type="inferred from homology"/>
<dbReference type="EMBL" id="SLXV01000006">
    <property type="protein sequence ID" value="TCP69749.1"/>
    <property type="molecule type" value="Genomic_DNA"/>
</dbReference>
<dbReference type="OrthoDB" id="9793465at2"/>
<reference evidence="2 3" key="1">
    <citation type="submission" date="2019-03" db="EMBL/GenBank/DDBJ databases">
        <title>Genomic Encyclopedia of Type Strains, Phase IV (KMG-IV): sequencing the most valuable type-strain genomes for metagenomic binning, comparative biology and taxonomic classification.</title>
        <authorList>
            <person name="Goeker M."/>
        </authorList>
    </citation>
    <scope>NUCLEOTIDE SEQUENCE [LARGE SCALE GENOMIC DNA]</scope>
    <source>
        <strain evidence="2 3">DSM 46831</strain>
    </source>
</reference>
<comment type="caution">
    <text evidence="2">The sequence shown here is derived from an EMBL/GenBank/DDBJ whole genome shotgun (WGS) entry which is preliminary data.</text>
</comment>
<dbReference type="Pfam" id="PF03780">
    <property type="entry name" value="Asp23"/>
    <property type="match status" value="1"/>
</dbReference>
<dbReference type="RefSeq" id="WP_131848089.1">
    <property type="nucleotide sequence ID" value="NZ_SLXV01000006.1"/>
</dbReference>
<dbReference type="PANTHER" id="PTHR34297">
    <property type="entry name" value="HYPOTHETICAL CYTOSOLIC PROTEIN-RELATED"/>
    <property type="match status" value="1"/>
</dbReference>
<dbReference type="AlphaFoldDB" id="A0A4R2RYH5"/>
<accession>A0A4R2RYH5</accession>
<sequence>MEHLPTQNGNLGKVEIAPEVLQVISGLAATGVKGVIGLSGGVVENFNQLIGRKSLRQGITVNLDETTTIEVSLVVEYGVPIPEVGKQVQESIKSAVETMTGIQVDQIVVRVEGIKFPQPEKTKDGESNPRVR</sequence>
<name>A0A4R2RYH5_9BACL</name>
<evidence type="ECO:0000313" key="2">
    <source>
        <dbReference type="EMBL" id="TCP69749.1"/>
    </source>
</evidence>
<organism evidence="2 3">
    <name type="scientific">Baia soyae</name>
    <dbReference type="NCBI Taxonomy" id="1544746"/>
    <lineage>
        <taxon>Bacteria</taxon>
        <taxon>Bacillati</taxon>
        <taxon>Bacillota</taxon>
        <taxon>Bacilli</taxon>
        <taxon>Bacillales</taxon>
        <taxon>Thermoactinomycetaceae</taxon>
        <taxon>Baia</taxon>
    </lineage>
</organism>
<evidence type="ECO:0000256" key="1">
    <source>
        <dbReference type="ARBA" id="ARBA00005721"/>
    </source>
</evidence>
<keyword evidence="3" id="KW-1185">Reference proteome</keyword>
<dbReference type="Proteomes" id="UP000294746">
    <property type="component" value="Unassembled WGS sequence"/>
</dbReference>
<protein>
    <submittedName>
        <fullName evidence="2">Putative alkaline shock family protein YloU</fullName>
    </submittedName>
</protein>